<evidence type="ECO:0008006" key="3">
    <source>
        <dbReference type="Google" id="ProtNLM"/>
    </source>
</evidence>
<name>A0A3B1BQ27_9ZZZZ</name>
<evidence type="ECO:0000313" key="2">
    <source>
        <dbReference type="EMBL" id="VAX16661.1"/>
    </source>
</evidence>
<evidence type="ECO:0000256" key="1">
    <source>
        <dbReference type="SAM" id="Coils"/>
    </source>
</evidence>
<sequence>MTAREKVLSVLAAVSVITFAVIAPIHNAYLERISAIETFEQEKKSIRVSSITKNKMALQLEQALARNKELKERLAEVKNNVIPKEKLNSILGLLENSAMTSKIDLLNLSVESGGNKPAGAYEKNIVRVSLISAYAPLAYFISRLFETELPITISRLTITPDGNNSFLLTSIEFEVYTL</sequence>
<reference evidence="2" key="1">
    <citation type="submission" date="2018-06" db="EMBL/GenBank/DDBJ databases">
        <authorList>
            <person name="Zhirakovskaya E."/>
        </authorList>
    </citation>
    <scope>NUCLEOTIDE SEQUENCE</scope>
</reference>
<feature type="coiled-coil region" evidence="1">
    <location>
        <begin position="53"/>
        <end position="80"/>
    </location>
</feature>
<dbReference type="EMBL" id="UOGC01000035">
    <property type="protein sequence ID" value="VAX16661.1"/>
    <property type="molecule type" value="Genomic_DNA"/>
</dbReference>
<dbReference type="AlphaFoldDB" id="A0A3B1BQ27"/>
<dbReference type="InterPro" id="IPR014717">
    <property type="entry name" value="Transl_elong_EF1B/ribsomal_bS6"/>
</dbReference>
<dbReference type="InterPro" id="IPR007445">
    <property type="entry name" value="PilO"/>
</dbReference>
<keyword evidence="1" id="KW-0175">Coiled coil</keyword>
<gene>
    <name evidence="2" type="ORF">MNBD_NITROSPINAE01-1330</name>
</gene>
<protein>
    <recommendedName>
        <fullName evidence="3">Type IV pilus biogenesis protein PilO</fullName>
    </recommendedName>
</protein>
<dbReference type="Gene3D" id="3.30.70.60">
    <property type="match status" value="1"/>
</dbReference>
<dbReference type="Pfam" id="PF04350">
    <property type="entry name" value="PilO"/>
    <property type="match status" value="1"/>
</dbReference>
<organism evidence="2">
    <name type="scientific">hydrothermal vent metagenome</name>
    <dbReference type="NCBI Taxonomy" id="652676"/>
    <lineage>
        <taxon>unclassified sequences</taxon>
        <taxon>metagenomes</taxon>
        <taxon>ecological metagenomes</taxon>
    </lineage>
</organism>
<accession>A0A3B1BQ27</accession>
<proteinExistence type="predicted"/>